<evidence type="ECO:0000313" key="1">
    <source>
        <dbReference type="EMBL" id="JAD74501.1"/>
    </source>
</evidence>
<reference evidence="1" key="2">
    <citation type="journal article" date="2015" name="Data Brief">
        <title>Shoot transcriptome of the giant reed, Arundo donax.</title>
        <authorList>
            <person name="Barrero R.A."/>
            <person name="Guerrero F.D."/>
            <person name="Moolhuijzen P."/>
            <person name="Goolsby J.A."/>
            <person name="Tidwell J."/>
            <person name="Bellgard S.E."/>
            <person name="Bellgard M.I."/>
        </authorList>
    </citation>
    <scope>NUCLEOTIDE SEQUENCE</scope>
    <source>
        <tissue evidence="1">Shoot tissue taken approximately 20 cm above the soil surface</tissue>
    </source>
</reference>
<organism evidence="1">
    <name type="scientific">Arundo donax</name>
    <name type="common">Giant reed</name>
    <name type="synonym">Donax arundinaceus</name>
    <dbReference type="NCBI Taxonomy" id="35708"/>
    <lineage>
        <taxon>Eukaryota</taxon>
        <taxon>Viridiplantae</taxon>
        <taxon>Streptophyta</taxon>
        <taxon>Embryophyta</taxon>
        <taxon>Tracheophyta</taxon>
        <taxon>Spermatophyta</taxon>
        <taxon>Magnoliopsida</taxon>
        <taxon>Liliopsida</taxon>
        <taxon>Poales</taxon>
        <taxon>Poaceae</taxon>
        <taxon>PACMAD clade</taxon>
        <taxon>Arundinoideae</taxon>
        <taxon>Arundineae</taxon>
        <taxon>Arundo</taxon>
    </lineage>
</organism>
<sequence>MYLKVLMDHQNSKNIHTTGRGNSRKHVKQRHRKNHWKSQWMSSFPNLYVSLLNTRFL</sequence>
<accession>A0A0A9CG07</accession>
<reference evidence="1" key="1">
    <citation type="submission" date="2014-09" db="EMBL/GenBank/DDBJ databases">
        <authorList>
            <person name="Magalhaes I.L.F."/>
            <person name="Oliveira U."/>
            <person name="Santos F.R."/>
            <person name="Vidigal T.H.D.A."/>
            <person name="Brescovit A.D."/>
            <person name="Santos A.J."/>
        </authorList>
    </citation>
    <scope>NUCLEOTIDE SEQUENCE</scope>
    <source>
        <tissue evidence="1">Shoot tissue taken approximately 20 cm above the soil surface</tissue>
    </source>
</reference>
<dbReference type="EMBL" id="GBRH01223394">
    <property type="protein sequence ID" value="JAD74501.1"/>
    <property type="molecule type" value="Transcribed_RNA"/>
</dbReference>
<dbReference type="AlphaFoldDB" id="A0A0A9CG07"/>
<proteinExistence type="predicted"/>
<protein>
    <submittedName>
        <fullName evidence="1">Uncharacterized protein</fullName>
    </submittedName>
</protein>
<name>A0A0A9CG07_ARUDO</name>